<dbReference type="STRING" id="683125.SAMN05660206_110109"/>
<sequence length="137" mass="15165">MKNIVYLLIGTFFGIVMYKSEAASWFRIYEMFQFQSIHMYGLMGTALAVGIIIVQYIKRNKVKDVNGNPIVIADKDKSIPRYLIGGILFGLGWALAGACPGPMFVMTGAGYFPILVVILGAILGTWLYGLIKDKLPH</sequence>
<dbReference type="InterPro" id="IPR007272">
    <property type="entry name" value="Sulf_transp_TsuA/YedE"/>
</dbReference>
<evidence type="ECO:0000313" key="3">
    <source>
        <dbReference type="Proteomes" id="UP000198785"/>
    </source>
</evidence>
<organism evidence="2 3">
    <name type="scientific">Sphingobacterium wenxiniae</name>
    <dbReference type="NCBI Taxonomy" id="683125"/>
    <lineage>
        <taxon>Bacteria</taxon>
        <taxon>Pseudomonadati</taxon>
        <taxon>Bacteroidota</taxon>
        <taxon>Sphingobacteriia</taxon>
        <taxon>Sphingobacteriales</taxon>
        <taxon>Sphingobacteriaceae</taxon>
        <taxon>Sphingobacterium</taxon>
    </lineage>
</organism>
<keyword evidence="3" id="KW-1185">Reference proteome</keyword>
<accession>A0A1I6UXD5</accession>
<evidence type="ECO:0000313" key="2">
    <source>
        <dbReference type="EMBL" id="SFT06126.1"/>
    </source>
</evidence>
<dbReference type="RefSeq" id="WP_093366769.1">
    <property type="nucleotide sequence ID" value="NZ_FOZZ01000010.1"/>
</dbReference>
<keyword evidence="1" id="KW-0812">Transmembrane</keyword>
<feature type="transmembrane region" description="Helical" evidence="1">
    <location>
        <begin position="82"/>
        <end position="105"/>
    </location>
</feature>
<dbReference type="OrthoDB" id="9790409at2"/>
<gene>
    <name evidence="2" type="ORF">SAMN05660206_110109</name>
</gene>
<feature type="transmembrane region" description="Helical" evidence="1">
    <location>
        <begin position="111"/>
        <end position="131"/>
    </location>
</feature>
<dbReference type="Pfam" id="PF04143">
    <property type="entry name" value="Sulf_transp"/>
    <property type="match status" value="1"/>
</dbReference>
<dbReference type="AlphaFoldDB" id="A0A1I6UXD5"/>
<evidence type="ECO:0000256" key="1">
    <source>
        <dbReference type="SAM" id="Phobius"/>
    </source>
</evidence>
<keyword evidence="1" id="KW-1133">Transmembrane helix</keyword>
<name>A0A1I6UXD5_9SPHI</name>
<reference evidence="2 3" key="1">
    <citation type="submission" date="2016-10" db="EMBL/GenBank/DDBJ databases">
        <authorList>
            <person name="de Groot N.N."/>
        </authorList>
    </citation>
    <scope>NUCLEOTIDE SEQUENCE [LARGE SCALE GENOMIC DNA]</scope>
    <source>
        <strain evidence="2 3">DSM 22789</strain>
    </source>
</reference>
<protein>
    <submittedName>
        <fullName evidence="2">Uncharacterized protein</fullName>
    </submittedName>
</protein>
<dbReference type="Proteomes" id="UP000198785">
    <property type="component" value="Unassembled WGS sequence"/>
</dbReference>
<feature type="transmembrane region" description="Helical" evidence="1">
    <location>
        <begin position="38"/>
        <end position="57"/>
    </location>
</feature>
<keyword evidence="1" id="KW-0472">Membrane</keyword>
<dbReference type="EMBL" id="FOZZ01000010">
    <property type="protein sequence ID" value="SFT06126.1"/>
    <property type="molecule type" value="Genomic_DNA"/>
</dbReference>
<proteinExistence type="predicted"/>